<comment type="similarity">
    <text evidence="1 10">Belongs to the peptidase C54 family.</text>
</comment>
<name>A0A2H9TG40_9FUNG</name>
<keyword evidence="4 10" id="KW-0645">Protease</keyword>
<dbReference type="InterPro" id="IPR038765">
    <property type="entry name" value="Papain-like_cys_pep_sf"/>
</dbReference>
<dbReference type="InterPro" id="IPR046792">
    <property type="entry name" value="Peptidase_C54_cat"/>
</dbReference>
<organism evidence="12 13">
    <name type="scientific">Paramicrosporidium saccamoebae</name>
    <dbReference type="NCBI Taxonomy" id="1246581"/>
    <lineage>
        <taxon>Eukaryota</taxon>
        <taxon>Fungi</taxon>
        <taxon>Fungi incertae sedis</taxon>
        <taxon>Cryptomycota</taxon>
        <taxon>Cryptomycota incertae sedis</taxon>
        <taxon>Paramicrosporidium</taxon>
    </lineage>
</organism>
<dbReference type="GO" id="GO:0005634">
    <property type="term" value="C:nucleus"/>
    <property type="evidence" value="ECO:0007669"/>
    <property type="project" value="UniProtKB-SubCell"/>
</dbReference>
<dbReference type="Proteomes" id="UP000240830">
    <property type="component" value="Unassembled WGS sequence"/>
</dbReference>
<keyword evidence="7" id="KW-0653">Protein transport</keyword>
<evidence type="ECO:0000256" key="4">
    <source>
        <dbReference type="ARBA" id="ARBA00022670"/>
    </source>
</evidence>
<evidence type="ECO:0000256" key="10">
    <source>
        <dbReference type="RuleBase" id="RU363115"/>
    </source>
</evidence>
<evidence type="ECO:0000256" key="9">
    <source>
        <dbReference type="ARBA" id="ARBA00029362"/>
    </source>
</evidence>
<dbReference type="SUPFAM" id="SSF54001">
    <property type="entry name" value="Cysteine proteinases"/>
    <property type="match status" value="1"/>
</dbReference>
<evidence type="ECO:0000313" key="13">
    <source>
        <dbReference type="Proteomes" id="UP000240830"/>
    </source>
</evidence>
<evidence type="ECO:0000256" key="3">
    <source>
        <dbReference type="ARBA" id="ARBA00022490"/>
    </source>
</evidence>
<keyword evidence="2" id="KW-0813">Transport</keyword>
<comment type="subcellular location">
    <subcellularLocation>
        <location evidence="10">Nucleus</location>
    </subcellularLocation>
    <subcellularLocation>
        <location evidence="10">Cytoplasm</location>
    </subcellularLocation>
</comment>
<accession>A0A2H9TG40</accession>
<dbReference type="OrthoDB" id="2960936at2759"/>
<dbReference type="GO" id="GO:0034727">
    <property type="term" value="P:piecemeal microautophagy of the nucleus"/>
    <property type="evidence" value="ECO:0007669"/>
    <property type="project" value="TreeGrafter"/>
</dbReference>
<evidence type="ECO:0000256" key="5">
    <source>
        <dbReference type="ARBA" id="ARBA00022801"/>
    </source>
</evidence>
<keyword evidence="10" id="KW-0539">Nucleus</keyword>
<dbReference type="GO" id="GO:0035973">
    <property type="term" value="P:aggrephagy"/>
    <property type="evidence" value="ECO:0007669"/>
    <property type="project" value="TreeGrafter"/>
</dbReference>
<evidence type="ECO:0000256" key="1">
    <source>
        <dbReference type="ARBA" id="ARBA00010958"/>
    </source>
</evidence>
<dbReference type="PANTHER" id="PTHR22624">
    <property type="entry name" value="CYSTEINE PROTEASE ATG4"/>
    <property type="match status" value="1"/>
</dbReference>
<evidence type="ECO:0000259" key="11">
    <source>
        <dbReference type="Pfam" id="PF03416"/>
    </source>
</evidence>
<gene>
    <name evidence="12" type="ORF">PSACC_03528</name>
</gene>
<sequence length="200" mass="21988">MGRRIGEWHAPSVTSRCLSGLINENLNVGLRSYCAVDMTIDLEKIGELLGGAKVLVWIPMRLGVDSLNDVYIGPIKALLGTVTLTSLTVRGRPNSALYFVGFENNDLLYLDPHYPRPAPRENVSCADLGRVAFYSIDPCLVAGFVISDADILAKWTEEIVQIKTAYGDQLFSIKAPASEMEHATVVEIDSDMVEIDFEPI</sequence>
<evidence type="ECO:0000256" key="7">
    <source>
        <dbReference type="ARBA" id="ARBA00022927"/>
    </source>
</evidence>
<dbReference type="AlphaFoldDB" id="A0A2H9TG40"/>
<keyword evidence="13" id="KW-1185">Reference proteome</keyword>
<dbReference type="GO" id="GO:0000423">
    <property type="term" value="P:mitophagy"/>
    <property type="evidence" value="ECO:0007669"/>
    <property type="project" value="TreeGrafter"/>
</dbReference>
<proteinExistence type="inferred from homology"/>
<keyword evidence="6" id="KW-0788">Thiol protease</keyword>
<dbReference type="GO" id="GO:0019786">
    <property type="term" value="F:protein-phosphatidylethanolamide deconjugating activity"/>
    <property type="evidence" value="ECO:0007669"/>
    <property type="project" value="InterPro"/>
</dbReference>
<dbReference type="GO" id="GO:0015031">
    <property type="term" value="P:protein transport"/>
    <property type="evidence" value="ECO:0007669"/>
    <property type="project" value="UniProtKB-KW"/>
</dbReference>
<evidence type="ECO:0000256" key="2">
    <source>
        <dbReference type="ARBA" id="ARBA00022448"/>
    </source>
</evidence>
<dbReference type="EC" id="3.4.22.-" evidence="10"/>
<dbReference type="GO" id="GO:0016485">
    <property type="term" value="P:protein processing"/>
    <property type="evidence" value="ECO:0007669"/>
    <property type="project" value="TreeGrafter"/>
</dbReference>
<evidence type="ECO:0000256" key="8">
    <source>
        <dbReference type="ARBA" id="ARBA00023006"/>
    </source>
</evidence>
<feature type="domain" description="Peptidase C54 catalytic" evidence="11">
    <location>
        <begin position="2"/>
        <end position="157"/>
    </location>
</feature>
<comment type="function">
    <text evidence="10">Required for selective autophagic degradation of the nucleus (nucleophagy) as well as for mitophagy which contributes to regulate mitochondrial quantity and quality by eliminating the mitochondria to a basal level to fulfill cellular energy requirements and preventing excess ROS production.</text>
</comment>
<dbReference type="GO" id="GO:0000045">
    <property type="term" value="P:autophagosome assembly"/>
    <property type="evidence" value="ECO:0007669"/>
    <property type="project" value="TreeGrafter"/>
</dbReference>
<protein>
    <recommendedName>
        <fullName evidence="10">Cysteine protease</fullName>
        <ecNumber evidence="10">3.4.22.-</ecNumber>
    </recommendedName>
</protein>
<keyword evidence="8" id="KW-0072">Autophagy</keyword>
<dbReference type="InterPro" id="IPR005078">
    <property type="entry name" value="Peptidase_C54"/>
</dbReference>
<comment type="caution">
    <text evidence="12">The sequence shown here is derived from an EMBL/GenBank/DDBJ whole genome shotgun (WGS) entry which is preliminary data.</text>
</comment>
<evidence type="ECO:0000256" key="6">
    <source>
        <dbReference type="ARBA" id="ARBA00022807"/>
    </source>
</evidence>
<comment type="catalytic activity">
    <reaction evidence="9">
        <text>[protein]-C-terminal L-amino acid-glycyl-phosphatidylethanolamide + H2O = [protein]-C-terminal L-amino acid-glycine + a 1,2-diacyl-sn-glycero-3-phosphoethanolamine</text>
        <dbReference type="Rhea" id="RHEA:67548"/>
        <dbReference type="Rhea" id="RHEA-COMP:17323"/>
        <dbReference type="Rhea" id="RHEA-COMP:17324"/>
        <dbReference type="ChEBI" id="CHEBI:15377"/>
        <dbReference type="ChEBI" id="CHEBI:64612"/>
        <dbReference type="ChEBI" id="CHEBI:172940"/>
        <dbReference type="ChEBI" id="CHEBI:172941"/>
    </reaction>
    <physiologicalReaction direction="left-to-right" evidence="9">
        <dbReference type="Rhea" id="RHEA:67549"/>
    </physiologicalReaction>
</comment>
<dbReference type="GO" id="GO:0005737">
    <property type="term" value="C:cytoplasm"/>
    <property type="evidence" value="ECO:0007669"/>
    <property type="project" value="UniProtKB-SubCell"/>
</dbReference>
<dbReference type="PANTHER" id="PTHR22624:SF49">
    <property type="entry name" value="CYSTEINE PROTEASE"/>
    <property type="match status" value="1"/>
</dbReference>
<keyword evidence="5 10" id="KW-0378">Hydrolase</keyword>
<dbReference type="EMBL" id="MTSL01000211">
    <property type="protein sequence ID" value="PJF16659.1"/>
    <property type="molecule type" value="Genomic_DNA"/>
</dbReference>
<keyword evidence="3 10" id="KW-0963">Cytoplasm</keyword>
<dbReference type="STRING" id="1246581.A0A2H9TG40"/>
<evidence type="ECO:0000313" key="12">
    <source>
        <dbReference type="EMBL" id="PJF16659.1"/>
    </source>
</evidence>
<reference evidence="12 13" key="1">
    <citation type="submission" date="2016-10" db="EMBL/GenBank/DDBJ databases">
        <title>The genome of Paramicrosporidium saccamoebae is the missing link in understanding Cryptomycota and Microsporidia evolution.</title>
        <authorList>
            <person name="Quandt C.A."/>
            <person name="Beaudet D."/>
            <person name="Corsaro D."/>
            <person name="Michel R."/>
            <person name="Corradi N."/>
            <person name="James T."/>
        </authorList>
    </citation>
    <scope>NUCLEOTIDE SEQUENCE [LARGE SCALE GENOMIC DNA]</scope>
    <source>
        <strain evidence="12 13">KSL3</strain>
    </source>
</reference>
<dbReference type="GO" id="GO:0004197">
    <property type="term" value="F:cysteine-type endopeptidase activity"/>
    <property type="evidence" value="ECO:0007669"/>
    <property type="project" value="TreeGrafter"/>
</dbReference>
<dbReference type="Pfam" id="PF03416">
    <property type="entry name" value="Peptidase_C54"/>
    <property type="match status" value="1"/>
</dbReference>